<keyword evidence="13" id="KW-1185">Reference proteome</keyword>
<keyword evidence="9" id="KW-0012">Acyltransferase</keyword>
<dbReference type="EMBL" id="JAIFRP010000062">
    <property type="protein sequence ID" value="KAK2580129.1"/>
    <property type="molecule type" value="Genomic_DNA"/>
</dbReference>
<dbReference type="GO" id="GO:0008270">
    <property type="term" value="F:zinc ion binding"/>
    <property type="evidence" value="ECO:0007669"/>
    <property type="project" value="UniProtKB-KW"/>
</dbReference>
<evidence type="ECO:0000256" key="8">
    <source>
        <dbReference type="ARBA" id="ARBA00023306"/>
    </source>
</evidence>
<comment type="subcellular location">
    <subcellularLocation>
        <location evidence="1">Nucleus</location>
    </subcellularLocation>
</comment>
<feature type="domain" description="N-acetyltransferase ESCO acetyl-transferase" evidence="11">
    <location>
        <begin position="471"/>
        <end position="539"/>
    </location>
</feature>
<dbReference type="GO" id="GO:0061733">
    <property type="term" value="F:protein-lysine-acetyltransferase activity"/>
    <property type="evidence" value="ECO:0007669"/>
    <property type="project" value="TreeGrafter"/>
</dbReference>
<dbReference type="PANTHER" id="PTHR45884:SF2">
    <property type="entry name" value="N-ACETYLTRANSFERASE ECO"/>
    <property type="match status" value="1"/>
</dbReference>
<evidence type="ECO:0000313" key="13">
    <source>
        <dbReference type="Proteomes" id="UP001258017"/>
    </source>
</evidence>
<dbReference type="PANTHER" id="PTHR45884">
    <property type="entry name" value="N-ACETYLTRANSFERASE ECO"/>
    <property type="match status" value="1"/>
</dbReference>
<evidence type="ECO:0000256" key="5">
    <source>
        <dbReference type="ARBA" id="ARBA00022771"/>
    </source>
</evidence>
<dbReference type="Pfam" id="PF13880">
    <property type="entry name" value="Acetyltransf_13"/>
    <property type="match status" value="1"/>
</dbReference>
<evidence type="ECO:0000256" key="2">
    <source>
        <dbReference type="ARBA" id="ARBA00005816"/>
    </source>
</evidence>
<organism evidence="12 13">
    <name type="scientific">Odynerus spinipes</name>
    <dbReference type="NCBI Taxonomy" id="1348599"/>
    <lineage>
        <taxon>Eukaryota</taxon>
        <taxon>Metazoa</taxon>
        <taxon>Ecdysozoa</taxon>
        <taxon>Arthropoda</taxon>
        <taxon>Hexapoda</taxon>
        <taxon>Insecta</taxon>
        <taxon>Pterygota</taxon>
        <taxon>Neoptera</taxon>
        <taxon>Endopterygota</taxon>
        <taxon>Hymenoptera</taxon>
        <taxon>Apocrita</taxon>
        <taxon>Aculeata</taxon>
        <taxon>Vespoidea</taxon>
        <taxon>Vespidae</taxon>
        <taxon>Eumeninae</taxon>
        <taxon>Odynerus</taxon>
    </lineage>
</organism>
<keyword evidence="8" id="KW-0131">Cell cycle</keyword>
<protein>
    <recommendedName>
        <fullName evidence="14">N-acetyltransferase ESCO1</fullName>
    </recommendedName>
</protein>
<keyword evidence="6" id="KW-0862">Zinc</keyword>
<evidence type="ECO:0000259" key="11">
    <source>
        <dbReference type="Pfam" id="PF13880"/>
    </source>
</evidence>
<keyword evidence="7" id="KW-0539">Nucleus</keyword>
<name>A0AAD9VMP9_9HYME</name>
<dbReference type="GO" id="GO:0000785">
    <property type="term" value="C:chromatin"/>
    <property type="evidence" value="ECO:0007669"/>
    <property type="project" value="TreeGrafter"/>
</dbReference>
<evidence type="ECO:0000256" key="4">
    <source>
        <dbReference type="ARBA" id="ARBA00022723"/>
    </source>
</evidence>
<keyword evidence="3" id="KW-0808">Transferase</keyword>
<evidence type="ECO:0008006" key="14">
    <source>
        <dbReference type="Google" id="ProtNLM"/>
    </source>
</evidence>
<evidence type="ECO:0000256" key="9">
    <source>
        <dbReference type="ARBA" id="ARBA00023315"/>
    </source>
</evidence>
<dbReference type="Proteomes" id="UP001258017">
    <property type="component" value="Unassembled WGS sequence"/>
</dbReference>
<evidence type="ECO:0000313" key="12">
    <source>
        <dbReference type="EMBL" id="KAK2580129.1"/>
    </source>
</evidence>
<dbReference type="GO" id="GO:0005634">
    <property type="term" value="C:nucleus"/>
    <property type="evidence" value="ECO:0007669"/>
    <property type="project" value="UniProtKB-SubCell"/>
</dbReference>
<dbReference type="AlphaFoldDB" id="A0AAD9VMP9"/>
<evidence type="ECO:0000256" key="7">
    <source>
        <dbReference type="ARBA" id="ARBA00023242"/>
    </source>
</evidence>
<feature type="domain" description="N-acetyltransferase ESCO zinc-finger" evidence="10">
    <location>
        <begin position="327"/>
        <end position="365"/>
    </location>
</feature>
<evidence type="ECO:0000259" key="10">
    <source>
        <dbReference type="Pfam" id="PF13878"/>
    </source>
</evidence>
<reference evidence="12" key="2">
    <citation type="journal article" date="2023" name="Commun. Biol.">
        <title>Intrasexual cuticular hydrocarbon dimorphism in a wasp sheds light on hydrocarbon biosynthesis genes in Hymenoptera.</title>
        <authorList>
            <person name="Moris V.C."/>
            <person name="Podsiadlowski L."/>
            <person name="Martin S."/>
            <person name="Oeyen J.P."/>
            <person name="Donath A."/>
            <person name="Petersen M."/>
            <person name="Wilbrandt J."/>
            <person name="Misof B."/>
            <person name="Liedtke D."/>
            <person name="Thamm M."/>
            <person name="Scheiner R."/>
            <person name="Schmitt T."/>
            <person name="Niehuis O."/>
        </authorList>
    </citation>
    <scope>NUCLEOTIDE SEQUENCE</scope>
    <source>
        <strain evidence="12">GBR_01_08_01A</strain>
    </source>
</reference>
<dbReference type="GO" id="GO:0007064">
    <property type="term" value="P:mitotic sister chromatid cohesion"/>
    <property type="evidence" value="ECO:0007669"/>
    <property type="project" value="TreeGrafter"/>
</dbReference>
<dbReference type="Pfam" id="PF13878">
    <property type="entry name" value="zf-C2H2_3"/>
    <property type="match status" value="1"/>
</dbReference>
<evidence type="ECO:0000256" key="1">
    <source>
        <dbReference type="ARBA" id="ARBA00004123"/>
    </source>
</evidence>
<gene>
    <name evidence="12" type="ORF">KPH14_012406</name>
</gene>
<sequence length="540" mass="61433">MRIYTSEYSMKATCFNGPLKRRQGSLTRNMSHKYLYKRRKWSGINAGVFHKIRKPKLKMNKETDKEVSEVMSNVTHKSIDKENKDLQVGAAKQKDKANTTTEMITEIVPEVDPNKRFFRTNRTIQYNVATITVNSKVKLKVTNGKIVRNEKKNPLSKSLPKQPKPMDLLLDGATDLTVDEPEVEALIKESNMADILKVLEDDWADDEYDTMGKLLPGDTKNPTSPLKSIMLPNNIEKSPVNELSNLTSSITIKDVSFDENIENLPPIVQNFDALTEVENERKEKYYPLFHKGYTMNNTESNIIKSTPNTRKTVKWQLSAKGGGGENQYQLDAGQKRFGATQCSECGIVYQLGDPEDENAHLNYHNSIKVLKFQGWKNERIIAEDPLTSSRIILIEPEDPKQYWKRVLDILAVVDRDLGLADATLPNYSDKKVYLYIREKTVLGVLVAEYIKTAHRMIPELIDLDCCTAESTPAKCGINVVWTAMSHRKQGIATKLVDTLRAQFFYGYIMSMDDLAFSIPTPSGKLFAEKYTKTKSFKVYN</sequence>
<evidence type="ECO:0000256" key="3">
    <source>
        <dbReference type="ARBA" id="ARBA00022679"/>
    </source>
</evidence>
<dbReference type="InterPro" id="IPR028009">
    <property type="entry name" value="ESCO_Acetyltransf_dom"/>
</dbReference>
<proteinExistence type="inferred from homology"/>
<comment type="caution">
    <text evidence="12">The sequence shown here is derived from an EMBL/GenBank/DDBJ whole genome shotgun (WGS) entry which is preliminary data.</text>
</comment>
<comment type="similarity">
    <text evidence="2">Belongs to the acetyltransferase family. ECO subfamily.</text>
</comment>
<evidence type="ECO:0000256" key="6">
    <source>
        <dbReference type="ARBA" id="ARBA00022833"/>
    </source>
</evidence>
<keyword evidence="4" id="KW-0479">Metal-binding</keyword>
<accession>A0AAD9VMP9</accession>
<dbReference type="InterPro" id="IPR028005">
    <property type="entry name" value="AcTrfase_ESCO_Znf_dom"/>
</dbReference>
<keyword evidence="5" id="KW-0863">Zinc-finger</keyword>
<reference evidence="12" key="1">
    <citation type="submission" date="2021-08" db="EMBL/GenBank/DDBJ databases">
        <authorList>
            <person name="Misof B."/>
            <person name="Oliver O."/>
            <person name="Podsiadlowski L."/>
            <person name="Donath A."/>
            <person name="Peters R."/>
            <person name="Mayer C."/>
            <person name="Rust J."/>
            <person name="Gunkel S."/>
            <person name="Lesny P."/>
            <person name="Martin S."/>
            <person name="Oeyen J.P."/>
            <person name="Petersen M."/>
            <person name="Panagiotis P."/>
            <person name="Wilbrandt J."/>
            <person name="Tanja T."/>
        </authorList>
    </citation>
    <scope>NUCLEOTIDE SEQUENCE</scope>
    <source>
        <strain evidence="12">GBR_01_08_01A</strain>
        <tissue evidence="12">Thorax + abdomen</tissue>
    </source>
</reference>